<comment type="caution">
    <text evidence="2">The sequence shown here is derived from an EMBL/GenBank/DDBJ whole genome shotgun (WGS) entry which is preliminary data.</text>
</comment>
<keyword evidence="1" id="KW-0472">Membrane</keyword>
<feature type="transmembrane region" description="Helical" evidence="1">
    <location>
        <begin position="97"/>
        <end position="125"/>
    </location>
</feature>
<dbReference type="Pfam" id="PF12679">
    <property type="entry name" value="ABC2_membrane_2"/>
    <property type="match status" value="1"/>
</dbReference>
<keyword evidence="1" id="KW-0812">Transmembrane</keyword>
<feature type="transmembrane region" description="Helical" evidence="1">
    <location>
        <begin position="226"/>
        <end position="249"/>
    </location>
</feature>
<feature type="transmembrane region" description="Helical" evidence="1">
    <location>
        <begin position="137"/>
        <end position="155"/>
    </location>
</feature>
<feature type="transmembrane region" description="Helical" evidence="1">
    <location>
        <begin position="162"/>
        <end position="180"/>
    </location>
</feature>
<proteinExistence type="predicted"/>
<gene>
    <name evidence="2" type="ORF">BWX89_00444</name>
</gene>
<reference evidence="2" key="1">
    <citation type="submission" date="2017-02" db="EMBL/GenBank/DDBJ databases">
        <title>Delving into the versatile metabolic prowess of the omnipresent phylum Bacteroidetes.</title>
        <authorList>
            <person name="Nobu M.K."/>
            <person name="Mei R."/>
            <person name="Narihiro T."/>
            <person name="Kuroda K."/>
            <person name="Liu W.-T."/>
        </authorList>
    </citation>
    <scope>NUCLEOTIDE SEQUENCE</scope>
    <source>
        <strain evidence="2">ADurb.Bin131</strain>
    </source>
</reference>
<sequence length="254" mass="29001">MKKMWTIAVNTFRESMRKKTLYIILIFALIVIGASKLFSFLTAEEELKMIKDVSFSAIEFFGALIAIFASITAISTEIERRTIYTLLTKPIRRSDFVLGKFFGVSLIIFVNFILTTLFFIGLLLFKKSIPDIEVFKTLLLIFFELILIGGITLALGTFTTDAFNIICSFFLYIVGHLTSYGKEMIERTENIVVAGLADMLYTLVPNYENFNIRDKIVVGISVSWGYVGYTILYGILYTCIVLLIALYFFQKREI</sequence>
<evidence type="ECO:0000256" key="1">
    <source>
        <dbReference type="SAM" id="Phobius"/>
    </source>
</evidence>
<dbReference type="GO" id="GO:0005886">
    <property type="term" value="C:plasma membrane"/>
    <property type="evidence" value="ECO:0007669"/>
    <property type="project" value="UniProtKB-SubCell"/>
</dbReference>
<keyword evidence="1" id="KW-1133">Transmembrane helix</keyword>
<organism evidence="2">
    <name type="scientific">candidate division TA06 bacterium ADurb.Bin131</name>
    <dbReference type="NCBI Taxonomy" id="1852827"/>
    <lineage>
        <taxon>Bacteria</taxon>
        <taxon>Bacteria division TA06</taxon>
    </lineage>
</organism>
<feature type="transmembrane region" description="Helical" evidence="1">
    <location>
        <begin position="53"/>
        <end position="76"/>
    </location>
</feature>
<name>A0A1V6CCG2_UNCT6</name>
<dbReference type="EMBL" id="MWDQ01000035">
    <property type="protein sequence ID" value="OQB74603.1"/>
    <property type="molecule type" value="Genomic_DNA"/>
</dbReference>
<evidence type="ECO:0000313" key="2">
    <source>
        <dbReference type="EMBL" id="OQB74603.1"/>
    </source>
</evidence>
<dbReference type="PANTHER" id="PTHR43471:SF10">
    <property type="entry name" value="SLL1107 PROTEIN"/>
    <property type="match status" value="1"/>
</dbReference>
<feature type="transmembrane region" description="Helical" evidence="1">
    <location>
        <begin position="21"/>
        <end position="41"/>
    </location>
</feature>
<dbReference type="PANTHER" id="PTHR43471">
    <property type="entry name" value="ABC TRANSPORTER PERMEASE"/>
    <property type="match status" value="1"/>
</dbReference>
<dbReference type="AlphaFoldDB" id="A0A1V6CCG2"/>
<protein>
    <submittedName>
        <fullName evidence="2">ABC-2 family transporter protein</fullName>
    </submittedName>
</protein>
<accession>A0A1V6CCG2</accession>
<dbReference type="GO" id="GO:0140359">
    <property type="term" value="F:ABC-type transporter activity"/>
    <property type="evidence" value="ECO:0007669"/>
    <property type="project" value="InterPro"/>
</dbReference>
<dbReference type="Proteomes" id="UP000485562">
    <property type="component" value="Unassembled WGS sequence"/>
</dbReference>